<evidence type="ECO:0000313" key="2">
    <source>
        <dbReference type="EMBL" id="RCR68888.1"/>
    </source>
</evidence>
<protein>
    <submittedName>
        <fullName evidence="2">AcrB/AcrD/AcrF family protein</fullName>
    </submittedName>
</protein>
<dbReference type="PANTHER" id="PTHR32063:SF8">
    <property type="entry name" value="CATION EFFLUX PROTEIN"/>
    <property type="match status" value="1"/>
</dbReference>
<feature type="transmembrane region" description="Helical" evidence="1">
    <location>
        <begin position="430"/>
        <end position="450"/>
    </location>
</feature>
<dbReference type="GO" id="GO:0042910">
    <property type="term" value="F:xenobiotic transmembrane transporter activity"/>
    <property type="evidence" value="ECO:0007669"/>
    <property type="project" value="TreeGrafter"/>
</dbReference>
<accession>A0A368JMJ6</accession>
<dbReference type="PRINTS" id="PR00702">
    <property type="entry name" value="ACRIFLAVINRP"/>
</dbReference>
<organism evidence="2 3">
    <name type="scientific">Larkinella punicea</name>
    <dbReference type="NCBI Taxonomy" id="2315727"/>
    <lineage>
        <taxon>Bacteria</taxon>
        <taxon>Pseudomonadati</taxon>
        <taxon>Bacteroidota</taxon>
        <taxon>Cytophagia</taxon>
        <taxon>Cytophagales</taxon>
        <taxon>Spirosomataceae</taxon>
        <taxon>Larkinella</taxon>
    </lineage>
</organism>
<dbReference type="Gene3D" id="3.30.70.1440">
    <property type="entry name" value="Multidrug efflux transporter AcrB pore domain"/>
    <property type="match status" value="1"/>
</dbReference>
<reference evidence="2 3" key="1">
    <citation type="submission" date="2018-07" db="EMBL/GenBank/DDBJ databases">
        <title>Genome analysis of Larkinella rosea.</title>
        <authorList>
            <person name="Zhou Z."/>
            <person name="Wang G."/>
        </authorList>
    </citation>
    <scope>NUCLEOTIDE SEQUENCE [LARGE SCALE GENOMIC DNA]</scope>
    <source>
        <strain evidence="3">zzj9</strain>
    </source>
</reference>
<keyword evidence="1" id="KW-1133">Transmembrane helix</keyword>
<proteinExistence type="predicted"/>
<feature type="transmembrane region" description="Helical" evidence="1">
    <location>
        <begin position="12"/>
        <end position="32"/>
    </location>
</feature>
<sequence>MDLIRSALRKPITVLVLVAGLFYFGVGAVRTIKIDIFPNLDLPVIYISHPFGGYTPNQMESFFGKQYVNLLLYVSGVKSIETKNIQGLTLIKLSFYEGTNMAQAAAEVSSYTNRAQAIFPPGSQPPFILRFDASTLPVGQLVLSSPIRTNNELQDLANVYVRARFSAIPGLVAPAPFGGNSRTIVIRADPALLRSHNLTPDQLVLALRANNQATPAGNVRVGDLNYFTPANTTIREVKDFGNIPLYTGSVQSLYLKDVAQVEDAADITSGYVLVNGRRSVYLPITKSADASTWEVVQNLKKELPNFQSLLPEDVTLSYEFDQSVYVINSVESLITEGVIGAILTGLMVLLFLGDPRGALIVIITIPICIISGVLFLSLFGQTINIMTLSGLSLAIGILVDESTVTIENIHQHLDMKKPKALAIWDACQEIAFSKLLILFCILAVFAPAFTMKGIPGALFLPLSLAIAFSMITSYIMAQTLVPVLANWLMKAHVIKTNGKAGKHDAQQAQSLPVTALSSEERILSGKQKLAHQADLNNDGKIGRFERLRINFVRFISWTLPYKKSITVGYVVVALASTAFFLSTIGRDVLPRVNAGQFQVRLRAPDGTRLEKTELTMLKAIDILHQLVGKENVDITSAMVGMHSSQFSTSPIYLFMAGPQEGVLQASLKPDYDVDLDQLKDQYRAKMKEALPDIKMSFEPIELTDKILSQGSPTPIEVKVIGKNKPQNEEYANKVIASLKKIPYLRDIQIGQAVNYPAIDIEIDRVRAAQLGTDISAISRSLTASTSSSRFTEKNVWIDPKSGQMYSVQVVVPESKMANLSDIGEIPVTPNVNRPVLSDVATIKKGRTYGENDNIGAIPVLSVTANLNDMDLGTATVDVKKAIADLGELPRGLTIETRGLTQVLTETLDSLQTGLLTAIIVIFLMLAANFQSFKVSLVVLCTVPAVLAGSLALLLLTGSTLNLQSYMGMIMSVGVSISNAVLLVTNAEQLRMKNHNALLAAKEAASLRMRPILMTSVAMVVGMLPMALGFGEGGSQTAPLGRAVIGGLIASTFAALHILPLVFAWVQEKSSTQSVSLDPEDKESKHYIPGVYESVN</sequence>
<feature type="transmembrane region" description="Helical" evidence="1">
    <location>
        <begin position="910"/>
        <end position="929"/>
    </location>
</feature>
<dbReference type="InterPro" id="IPR001036">
    <property type="entry name" value="Acrflvin-R"/>
</dbReference>
<gene>
    <name evidence="2" type="ORF">DUE52_13395</name>
</gene>
<dbReference type="Gene3D" id="1.20.1640.10">
    <property type="entry name" value="Multidrug efflux transporter AcrB transmembrane domain"/>
    <property type="match status" value="2"/>
</dbReference>
<dbReference type="Pfam" id="PF00873">
    <property type="entry name" value="ACR_tran"/>
    <property type="match status" value="1"/>
</dbReference>
<dbReference type="SUPFAM" id="SSF82866">
    <property type="entry name" value="Multidrug efflux transporter AcrB transmembrane domain"/>
    <property type="match status" value="2"/>
</dbReference>
<feature type="transmembrane region" description="Helical" evidence="1">
    <location>
        <begin position="462"/>
        <end position="489"/>
    </location>
</feature>
<dbReference type="Proteomes" id="UP000253383">
    <property type="component" value="Unassembled WGS sequence"/>
</dbReference>
<name>A0A368JMJ6_9BACT</name>
<dbReference type="EMBL" id="QOWE01000010">
    <property type="protein sequence ID" value="RCR68888.1"/>
    <property type="molecule type" value="Genomic_DNA"/>
</dbReference>
<comment type="caution">
    <text evidence="2">The sequence shown here is derived from an EMBL/GenBank/DDBJ whole genome shotgun (WGS) entry which is preliminary data.</text>
</comment>
<evidence type="ECO:0000313" key="3">
    <source>
        <dbReference type="Proteomes" id="UP000253383"/>
    </source>
</evidence>
<feature type="transmembrane region" description="Helical" evidence="1">
    <location>
        <begin position="962"/>
        <end position="983"/>
    </location>
</feature>
<dbReference type="Gene3D" id="3.30.70.1430">
    <property type="entry name" value="Multidrug efflux transporter AcrB pore domain"/>
    <property type="match status" value="2"/>
</dbReference>
<evidence type="ECO:0000256" key="1">
    <source>
        <dbReference type="SAM" id="Phobius"/>
    </source>
</evidence>
<dbReference type="OrthoDB" id="9757876at2"/>
<feature type="transmembrane region" description="Helical" evidence="1">
    <location>
        <begin position="1042"/>
        <end position="1065"/>
    </location>
</feature>
<feature type="transmembrane region" description="Helical" evidence="1">
    <location>
        <begin position="565"/>
        <end position="584"/>
    </location>
</feature>
<dbReference type="Gene3D" id="3.30.70.1320">
    <property type="entry name" value="Multidrug efflux transporter AcrB pore domain like"/>
    <property type="match status" value="1"/>
</dbReference>
<dbReference type="Gene3D" id="3.30.2090.10">
    <property type="entry name" value="Multidrug efflux transporter AcrB TolC docking domain, DN and DC subdomains"/>
    <property type="match status" value="2"/>
</dbReference>
<keyword evidence="3" id="KW-1185">Reference proteome</keyword>
<dbReference type="SUPFAM" id="SSF82693">
    <property type="entry name" value="Multidrug efflux transporter AcrB pore domain, PN1, PN2, PC1 and PC2 subdomains"/>
    <property type="match status" value="2"/>
</dbReference>
<dbReference type="InterPro" id="IPR027463">
    <property type="entry name" value="AcrB_DN_DC_subdom"/>
</dbReference>
<dbReference type="GO" id="GO:0005886">
    <property type="term" value="C:plasma membrane"/>
    <property type="evidence" value="ECO:0007669"/>
    <property type="project" value="TreeGrafter"/>
</dbReference>
<feature type="transmembrane region" description="Helical" evidence="1">
    <location>
        <begin position="359"/>
        <end position="379"/>
    </location>
</feature>
<dbReference type="SUPFAM" id="SSF82714">
    <property type="entry name" value="Multidrug efflux transporter AcrB TolC docking domain, DN and DC subdomains"/>
    <property type="match status" value="2"/>
</dbReference>
<keyword evidence="1" id="KW-0812">Transmembrane</keyword>
<dbReference type="PANTHER" id="PTHR32063">
    <property type="match status" value="1"/>
</dbReference>
<keyword evidence="1" id="KW-0472">Membrane</keyword>
<feature type="transmembrane region" description="Helical" evidence="1">
    <location>
        <begin position="1011"/>
        <end position="1030"/>
    </location>
</feature>
<feature type="transmembrane region" description="Helical" evidence="1">
    <location>
        <begin position="936"/>
        <end position="956"/>
    </location>
</feature>
<dbReference type="AlphaFoldDB" id="A0A368JMJ6"/>
<dbReference type="RefSeq" id="WP_114406527.1">
    <property type="nucleotide sequence ID" value="NZ_QOWE01000010.1"/>
</dbReference>